<protein>
    <recommendedName>
        <fullName evidence="3">Polymer-forming cytoskeletal protein</fullName>
    </recommendedName>
</protein>
<evidence type="ECO:0008006" key="3">
    <source>
        <dbReference type="Google" id="ProtNLM"/>
    </source>
</evidence>
<dbReference type="Proteomes" id="UP000663935">
    <property type="component" value="Chromosome"/>
</dbReference>
<evidence type="ECO:0000313" key="2">
    <source>
        <dbReference type="Proteomes" id="UP000663935"/>
    </source>
</evidence>
<accession>A0ABX7SRK3</accession>
<dbReference type="EMBL" id="CP071795">
    <property type="protein sequence ID" value="QTD36492.1"/>
    <property type="molecule type" value="Genomic_DNA"/>
</dbReference>
<dbReference type="RefSeq" id="WP_207970679.1">
    <property type="nucleotide sequence ID" value="NZ_CP071795.1"/>
</dbReference>
<reference evidence="1 2" key="1">
    <citation type="submission" date="2021-03" db="EMBL/GenBank/DDBJ databases">
        <title>Complete genome of Polaribacter_sp.G4M1.</title>
        <authorList>
            <person name="Jeong S.W."/>
            <person name="Bae J.W."/>
        </authorList>
    </citation>
    <scope>NUCLEOTIDE SEQUENCE [LARGE SCALE GENOMIC DNA]</scope>
    <source>
        <strain evidence="1 2">G4M1</strain>
    </source>
</reference>
<keyword evidence="2" id="KW-1185">Reference proteome</keyword>
<gene>
    <name evidence="1" type="ORF">JL193_10055</name>
</gene>
<organism evidence="1 2">
    <name type="scientific">Polaribacter batillariae</name>
    <dbReference type="NCBI Taxonomy" id="2808900"/>
    <lineage>
        <taxon>Bacteria</taxon>
        <taxon>Pseudomonadati</taxon>
        <taxon>Bacteroidota</taxon>
        <taxon>Flavobacteriia</taxon>
        <taxon>Flavobacteriales</taxon>
        <taxon>Flavobacteriaceae</taxon>
    </lineage>
</organism>
<sequence>MKKIMNLMFCIIITNVSRSQDFHVELGGEITTLSGGVLYAESNVSVVGNLTVEKSGSYIVDGNVAGNITYKRHISDTDRASN</sequence>
<proteinExistence type="predicted"/>
<name>A0ABX7SRK3_9FLAO</name>
<evidence type="ECO:0000313" key="1">
    <source>
        <dbReference type="EMBL" id="QTD36492.1"/>
    </source>
</evidence>